<comment type="function">
    <text evidence="2 8">Synthesizes alpha-1,4-glucan chains using ADP-glucose.</text>
</comment>
<evidence type="ECO:0000259" key="9">
    <source>
        <dbReference type="Pfam" id="PF00534"/>
    </source>
</evidence>
<comment type="caution">
    <text evidence="11">The sequence shown here is derived from an EMBL/GenBank/DDBJ whole genome shotgun (WGS) entry which is preliminary data.</text>
</comment>
<dbReference type="Pfam" id="PF00534">
    <property type="entry name" value="Glycos_transf_1"/>
    <property type="match status" value="1"/>
</dbReference>
<dbReference type="InterPro" id="IPR001296">
    <property type="entry name" value="Glyco_trans_1"/>
</dbReference>
<feature type="domain" description="Starch synthase catalytic" evidence="10">
    <location>
        <begin position="5"/>
        <end position="243"/>
    </location>
</feature>
<evidence type="ECO:0000256" key="7">
    <source>
        <dbReference type="ARBA" id="ARBA00023056"/>
    </source>
</evidence>
<dbReference type="PANTHER" id="PTHR45825:SF11">
    <property type="entry name" value="ALPHA AMYLASE DOMAIN-CONTAINING PROTEIN"/>
    <property type="match status" value="1"/>
</dbReference>
<keyword evidence="12" id="KW-1185">Reference proteome</keyword>
<dbReference type="Pfam" id="PF08323">
    <property type="entry name" value="Glyco_transf_5"/>
    <property type="match status" value="1"/>
</dbReference>
<dbReference type="NCBIfam" id="NF001899">
    <property type="entry name" value="PRK00654.1-2"/>
    <property type="match status" value="1"/>
</dbReference>
<evidence type="ECO:0000256" key="8">
    <source>
        <dbReference type="HAMAP-Rule" id="MF_00484"/>
    </source>
</evidence>
<evidence type="ECO:0000313" key="12">
    <source>
        <dbReference type="Proteomes" id="UP001158049"/>
    </source>
</evidence>
<sequence length="518" mass="55442">MGRARVLLVASEAVPLVKTGGLADVITALAAVLVEHGVDATILMPAYPAAVERAAGLRQIGQIFDDLPGGSGRLLLGCMPGQQVQVPVLLLDTERFARRSGDPYVNDDGNEYDDNALAFGDLAEVAARICAGRTMVPAPHVVHANDWHTGLVPLLLRVRGITGVGSALTIHNLAFQGNVDMCLAGQLGVPGHMLDADGVEFWGRLSFMKAGILCADRITAVSDTYAAEILTPRFGHGLDGLLDSRRDALLAIPNGVDTDAWNPSRDPLIARQFSLADMTGKAACKRDLQKQFGLPVEPFAPLVALGSRITHQKMADVALDALPRLLDQHPRMQVAVLGRGDHGYEARFRQLAADYPDRVAVHVGYDEKLAHALHAGADMLLHGTRFEPFGLTPIYAMLYGTIPVASRVGGLCDTVADVGSADAPDESASGVLFDGESADDMVAAMARALALYGQTKHWQRLQRNAMQADFSWYGPARKYLRMYADIAPESARALFRSTLLPRPSASGDKAAAASYKRA</sequence>
<evidence type="ECO:0000256" key="5">
    <source>
        <dbReference type="ARBA" id="ARBA00022676"/>
    </source>
</evidence>
<comment type="catalytic activity">
    <reaction evidence="1 8">
        <text>[(1-&gt;4)-alpha-D-glucosyl](n) + ADP-alpha-D-glucose = [(1-&gt;4)-alpha-D-glucosyl](n+1) + ADP + H(+)</text>
        <dbReference type="Rhea" id="RHEA:18189"/>
        <dbReference type="Rhea" id="RHEA-COMP:9584"/>
        <dbReference type="Rhea" id="RHEA-COMP:9587"/>
        <dbReference type="ChEBI" id="CHEBI:15378"/>
        <dbReference type="ChEBI" id="CHEBI:15444"/>
        <dbReference type="ChEBI" id="CHEBI:57498"/>
        <dbReference type="ChEBI" id="CHEBI:456216"/>
        <dbReference type="EC" id="2.4.1.21"/>
    </reaction>
</comment>
<protein>
    <recommendedName>
        <fullName evidence="8">Glycogen synthase</fullName>
        <ecNumber evidence="8">2.4.1.21</ecNumber>
    </recommendedName>
    <alternativeName>
        <fullName evidence="8">Starch [bacterial glycogen] synthase</fullName>
    </alternativeName>
</protein>
<keyword evidence="6 8" id="KW-0808">Transferase</keyword>
<proteinExistence type="inferred from homology"/>
<dbReference type="EMBL" id="FXUL01000011">
    <property type="protein sequence ID" value="SMP66011.1"/>
    <property type="molecule type" value="Genomic_DNA"/>
</dbReference>
<dbReference type="RefSeq" id="WP_283443129.1">
    <property type="nucleotide sequence ID" value="NZ_FXUL01000011.1"/>
</dbReference>
<comment type="pathway">
    <text evidence="3 8">Glycan biosynthesis; glycogen biosynthesis.</text>
</comment>
<evidence type="ECO:0000259" key="10">
    <source>
        <dbReference type="Pfam" id="PF08323"/>
    </source>
</evidence>
<name>A0ABY1QCV0_9BURK</name>
<evidence type="ECO:0000256" key="6">
    <source>
        <dbReference type="ARBA" id="ARBA00022679"/>
    </source>
</evidence>
<dbReference type="InterPro" id="IPR013534">
    <property type="entry name" value="Starch_synth_cat_dom"/>
</dbReference>
<evidence type="ECO:0000256" key="4">
    <source>
        <dbReference type="ARBA" id="ARBA00010281"/>
    </source>
</evidence>
<evidence type="ECO:0000313" key="11">
    <source>
        <dbReference type="EMBL" id="SMP66011.1"/>
    </source>
</evidence>
<dbReference type="Gene3D" id="3.40.50.2000">
    <property type="entry name" value="Glycogen Phosphorylase B"/>
    <property type="match status" value="2"/>
</dbReference>
<evidence type="ECO:0000256" key="2">
    <source>
        <dbReference type="ARBA" id="ARBA00002764"/>
    </source>
</evidence>
<feature type="domain" description="Glycosyl transferase family 1" evidence="9">
    <location>
        <begin position="307"/>
        <end position="463"/>
    </location>
</feature>
<dbReference type="SUPFAM" id="SSF53756">
    <property type="entry name" value="UDP-Glycosyltransferase/glycogen phosphorylase"/>
    <property type="match status" value="1"/>
</dbReference>
<dbReference type="NCBIfam" id="TIGR02095">
    <property type="entry name" value="glgA"/>
    <property type="match status" value="1"/>
</dbReference>
<organism evidence="11 12">
    <name type="scientific">Noviherbaspirillum suwonense</name>
    <dbReference type="NCBI Taxonomy" id="1224511"/>
    <lineage>
        <taxon>Bacteria</taxon>
        <taxon>Pseudomonadati</taxon>
        <taxon>Pseudomonadota</taxon>
        <taxon>Betaproteobacteria</taxon>
        <taxon>Burkholderiales</taxon>
        <taxon>Oxalobacteraceae</taxon>
        <taxon>Noviherbaspirillum</taxon>
    </lineage>
</organism>
<keyword evidence="7 8" id="KW-0320">Glycogen biosynthesis</keyword>
<dbReference type="PANTHER" id="PTHR45825">
    <property type="entry name" value="GRANULE-BOUND STARCH SYNTHASE 1, CHLOROPLASTIC/AMYLOPLASTIC"/>
    <property type="match status" value="1"/>
</dbReference>
<dbReference type="HAMAP" id="MF_00484">
    <property type="entry name" value="Glycogen_synth"/>
    <property type="match status" value="1"/>
</dbReference>
<evidence type="ECO:0000256" key="3">
    <source>
        <dbReference type="ARBA" id="ARBA00004964"/>
    </source>
</evidence>
<comment type="similarity">
    <text evidence="4 8">Belongs to the glycosyltransferase 1 family. Bacterial/plant glycogen synthase subfamily.</text>
</comment>
<keyword evidence="5 8" id="KW-0328">Glycosyltransferase</keyword>
<feature type="binding site" evidence="8">
    <location>
        <position position="18"/>
    </location>
    <ligand>
        <name>ADP-alpha-D-glucose</name>
        <dbReference type="ChEBI" id="CHEBI:57498"/>
    </ligand>
</feature>
<evidence type="ECO:0000256" key="1">
    <source>
        <dbReference type="ARBA" id="ARBA00001478"/>
    </source>
</evidence>
<gene>
    <name evidence="8" type="primary">glgA</name>
    <name evidence="11" type="ORF">SAMN06295970_11198</name>
</gene>
<accession>A0ABY1QCV0</accession>
<reference evidence="11 12" key="1">
    <citation type="submission" date="2017-05" db="EMBL/GenBank/DDBJ databases">
        <authorList>
            <person name="Varghese N."/>
            <person name="Submissions S."/>
        </authorList>
    </citation>
    <scope>NUCLEOTIDE SEQUENCE [LARGE SCALE GENOMIC DNA]</scope>
    <source>
        <strain evidence="11 12">DSM 26001</strain>
    </source>
</reference>
<dbReference type="CDD" id="cd03791">
    <property type="entry name" value="GT5_Glycogen_synthase_DULL1-like"/>
    <property type="match status" value="1"/>
</dbReference>
<dbReference type="EC" id="2.4.1.21" evidence="8"/>
<dbReference type="Proteomes" id="UP001158049">
    <property type="component" value="Unassembled WGS sequence"/>
</dbReference>
<dbReference type="InterPro" id="IPR011835">
    <property type="entry name" value="GS/SS"/>
</dbReference>